<dbReference type="AlphaFoldDB" id="A0A0S4JS83"/>
<feature type="signal peptide" evidence="1">
    <location>
        <begin position="1"/>
        <end position="33"/>
    </location>
</feature>
<name>A0A0S4JS83_BODSA</name>
<sequence length="196" mass="20563">MCFLFSLEQKMWRCFPLSLLLLVCSLVAWICNATVLDCTSILDATNPAAPNLTITTAGDYDIMCVGPSTWFLFIAGCENGGSTAGTVILRLLSSPTQIVVSDNGTLLPMVLYGSSGPLSLRGCRVNTTYFASTVVPVFGSKTANDAHILVHTASPIAAVVVSVLATMYLEGMFVAVVGNGTGSIDLVDISFPPGCL</sequence>
<accession>A0A0S4JS83</accession>
<evidence type="ECO:0000313" key="3">
    <source>
        <dbReference type="Proteomes" id="UP000051952"/>
    </source>
</evidence>
<organism evidence="2 3">
    <name type="scientific">Bodo saltans</name>
    <name type="common">Flagellated protozoan</name>
    <dbReference type="NCBI Taxonomy" id="75058"/>
    <lineage>
        <taxon>Eukaryota</taxon>
        <taxon>Discoba</taxon>
        <taxon>Euglenozoa</taxon>
        <taxon>Kinetoplastea</taxon>
        <taxon>Metakinetoplastina</taxon>
        <taxon>Eubodonida</taxon>
        <taxon>Bodonidae</taxon>
        <taxon>Bodo</taxon>
    </lineage>
</organism>
<protein>
    <submittedName>
        <fullName evidence="2">GPI-anchored surface protein, putative</fullName>
    </submittedName>
</protein>
<dbReference type="VEuPathDB" id="TriTrypDB:BSAL_39615"/>
<keyword evidence="1" id="KW-0732">Signal</keyword>
<proteinExistence type="predicted"/>
<dbReference type="Proteomes" id="UP000051952">
    <property type="component" value="Unassembled WGS sequence"/>
</dbReference>
<evidence type="ECO:0000256" key="1">
    <source>
        <dbReference type="SAM" id="SignalP"/>
    </source>
</evidence>
<keyword evidence="3" id="KW-1185">Reference proteome</keyword>
<dbReference type="EMBL" id="CYKH01002090">
    <property type="protein sequence ID" value="CUG92838.1"/>
    <property type="molecule type" value="Genomic_DNA"/>
</dbReference>
<reference evidence="3" key="1">
    <citation type="submission" date="2015-09" db="EMBL/GenBank/DDBJ databases">
        <authorList>
            <consortium name="Pathogen Informatics"/>
        </authorList>
    </citation>
    <scope>NUCLEOTIDE SEQUENCE [LARGE SCALE GENOMIC DNA]</scope>
    <source>
        <strain evidence="3">Lake Konstanz</strain>
    </source>
</reference>
<gene>
    <name evidence="2" type="ORF">BSAL_39615</name>
</gene>
<feature type="chain" id="PRO_5006622626" evidence="1">
    <location>
        <begin position="34"/>
        <end position="196"/>
    </location>
</feature>
<evidence type="ECO:0000313" key="2">
    <source>
        <dbReference type="EMBL" id="CUG92838.1"/>
    </source>
</evidence>